<keyword evidence="1" id="KW-0472">Membrane</keyword>
<name>A0ABU8QZN0_9PSED</name>
<organism evidence="3 4">
    <name type="scientific">Pseudomonas kermanshahensis</name>
    <dbReference type="NCBI Taxonomy" id="2745482"/>
    <lineage>
        <taxon>Bacteria</taxon>
        <taxon>Pseudomonadati</taxon>
        <taxon>Pseudomonadota</taxon>
        <taxon>Gammaproteobacteria</taxon>
        <taxon>Pseudomonadales</taxon>
        <taxon>Pseudomonadaceae</taxon>
        <taxon>Pseudomonas</taxon>
    </lineage>
</organism>
<comment type="caution">
    <text evidence="3">The sequence shown here is derived from an EMBL/GenBank/DDBJ whole genome shotgun (WGS) entry which is preliminary data.</text>
</comment>
<evidence type="ECO:0000313" key="4">
    <source>
        <dbReference type="Proteomes" id="UP001377692"/>
    </source>
</evidence>
<dbReference type="Proteomes" id="UP001377692">
    <property type="component" value="Unassembled WGS sequence"/>
</dbReference>
<keyword evidence="1" id="KW-0812">Transmembrane</keyword>
<evidence type="ECO:0000256" key="1">
    <source>
        <dbReference type="SAM" id="Phobius"/>
    </source>
</evidence>
<sequence length="268" mass="29538">MSKIMHAGRSLLELLLIMAIGLVPVVSGLLVMVFQLEKKLEENAQISVQEAVFTIDKVLDRMQSTVILAQPVAGKACAEVHSTLQEQVARDPLLRSLTLVRDQEAYCSTHSDSLDHLSAFAQSGQQVELALDSPALPATLVTHFQEPGNNPSVIVTGYATELRNELRAFQDGLTLLLEFGDQYIWSHGDSREPHRPSQSEYAQRALSEKYGYTVRGGYARGYTAQEIRQSMLQVLPSLVLVGIVTGSIVYWGLFRARRNKRGTAAEAA</sequence>
<dbReference type="InterPro" id="IPR024744">
    <property type="entry name" value="CSS-motif_dom"/>
</dbReference>
<gene>
    <name evidence="3" type="ORF">V7V80_00065</name>
</gene>
<dbReference type="EMBL" id="JBBHLD010000001">
    <property type="protein sequence ID" value="MEJ5903082.1"/>
    <property type="molecule type" value="Genomic_DNA"/>
</dbReference>
<accession>A0ABU8QZN0</accession>
<evidence type="ECO:0000313" key="3">
    <source>
        <dbReference type="EMBL" id="MEJ5903082.1"/>
    </source>
</evidence>
<keyword evidence="1" id="KW-1133">Transmembrane helix</keyword>
<proteinExistence type="predicted"/>
<evidence type="ECO:0000259" key="2">
    <source>
        <dbReference type="Pfam" id="PF12792"/>
    </source>
</evidence>
<feature type="transmembrane region" description="Helical" evidence="1">
    <location>
        <begin position="234"/>
        <end position="253"/>
    </location>
</feature>
<protein>
    <submittedName>
        <fullName evidence="3">CSS-motif domain-containing protein</fullName>
    </submittedName>
</protein>
<dbReference type="RefSeq" id="WP_339547583.1">
    <property type="nucleotide sequence ID" value="NZ_JBBHLD010000001.1"/>
</dbReference>
<dbReference type="Pfam" id="PF12792">
    <property type="entry name" value="CSS-motif"/>
    <property type="match status" value="1"/>
</dbReference>
<reference evidence="3 4" key="1">
    <citation type="submission" date="2024-02" db="EMBL/GenBank/DDBJ databases">
        <title>Identification of pathogenicity and growth-promoting functions of Pseudomonas putida variants.</title>
        <authorList>
            <person name="Sun J."/>
        </authorList>
    </citation>
    <scope>NUCLEOTIDE SEQUENCE [LARGE SCALE GENOMIC DNA]</scope>
    <source>
        <strain evidence="3 4">A04</strain>
    </source>
</reference>
<feature type="domain" description="Putative cyclic diguanylate phosphodiesterase CSS motif-containing" evidence="2">
    <location>
        <begin position="42"/>
        <end position="229"/>
    </location>
</feature>
<feature type="transmembrane region" description="Helical" evidence="1">
    <location>
        <begin position="12"/>
        <end position="34"/>
    </location>
</feature>
<keyword evidence="4" id="KW-1185">Reference proteome</keyword>